<proteinExistence type="predicted"/>
<dbReference type="AlphaFoldDB" id="A0A517LJQ1"/>
<dbReference type="Pfam" id="PF07883">
    <property type="entry name" value="Cupin_2"/>
    <property type="match status" value="1"/>
</dbReference>
<sequence length="206" mass="22137">MTDPSNPNLTKNPTSLPPNRRYICTHDSTGKSIFHSSPSQLYHGRQGVGGMARSYALSSVPAILQDDEDVKKYLDPDVESNPVSFRASDIVIPNTEQTPNGANLVVVDIAPGGESQMHRTVSVDFSICVVGSIGMELDGGEKVVLAPGDHVVQRGTMHKWFNASQTEPARFVAVTLPCEPFAIGGKRLAEEHVQGTGAKQKDGSRL</sequence>
<dbReference type="PANTHER" id="PTHR36156:SF3">
    <property type="entry name" value="CUPIN 2 CONSERVED BARREL DOMAIN-CONTAINING PROTEIN"/>
    <property type="match status" value="1"/>
</dbReference>
<dbReference type="Proteomes" id="UP000316270">
    <property type="component" value="Chromosome 14"/>
</dbReference>
<feature type="domain" description="Cupin type-2" evidence="2">
    <location>
        <begin position="106"/>
        <end position="174"/>
    </location>
</feature>
<protein>
    <recommendedName>
        <fullName evidence="2">Cupin type-2 domain-containing protein</fullName>
    </recommendedName>
</protein>
<feature type="region of interest" description="Disordered" evidence="1">
    <location>
        <begin position="1"/>
        <end position="20"/>
    </location>
</feature>
<gene>
    <name evidence="3" type="ORF">FKW77_001796</name>
</gene>
<dbReference type="InterPro" id="IPR013096">
    <property type="entry name" value="Cupin_2"/>
</dbReference>
<organism evidence="3 4">
    <name type="scientific">Venturia effusa</name>
    <dbReference type="NCBI Taxonomy" id="50376"/>
    <lineage>
        <taxon>Eukaryota</taxon>
        <taxon>Fungi</taxon>
        <taxon>Dikarya</taxon>
        <taxon>Ascomycota</taxon>
        <taxon>Pezizomycotina</taxon>
        <taxon>Dothideomycetes</taxon>
        <taxon>Pleosporomycetidae</taxon>
        <taxon>Venturiales</taxon>
        <taxon>Venturiaceae</taxon>
        <taxon>Venturia</taxon>
    </lineage>
</organism>
<dbReference type="EMBL" id="CP042198">
    <property type="protein sequence ID" value="QDS75871.1"/>
    <property type="molecule type" value="Genomic_DNA"/>
</dbReference>
<dbReference type="InterPro" id="IPR014710">
    <property type="entry name" value="RmlC-like_jellyroll"/>
</dbReference>
<dbReference type="SUPFAM" id="SSF51182">
    <property type="entry name" value="RmlC-like cupins"/>
    <property type="match status" value="1"/>
</dbReference>
<name>A0A517LJQ1_9PEZI</name>
<keyword evidence="4" id="KW-1185">Reference proteome</keyword>
<dbReference type="CDD" id="cd02231">
    <property type="entry name" value="cupin_BLL6423-like"/>
    <property type="match status" value="1"/>
</dbReference>
<dbReference type="InterPro" id="IPR047142">
    <property type="entry name" value="OryJ/VirC-like"/>
</dbReference>
<dbReference type="STRING" id="50376.A0A517LJQ1"/>
<evidence type="ECO:0000256" key="1">
    <source>
        <dbReference type="SAM" id="MobiDB-lite"/>
    </source>
</evidence>
<dbReference type="Gene3D" id="2.60.120.10">
    <property type="entry name" value="Jelly Rolls"/>
    <property type="match status" value="1"/>
</dbReference>
<dbReference type="InterPro" id="IPR011051">
    <property type="entry name" value="RmlC_Cupin_sf"/>
</dbReference>
<reference evidence="3 4" key="1">
    <citation type="submission" date="2019-07" db="EMBL/GenBank/DDBJ databases">
        <title>Finished genome of Venturia effusa.</title>
        <authorList>
            <person name="Young C.A."/>
            <person name="Cox M.P."/>
            <person name="Ganley A.R.D."/>
            <person name="David W.J."/>
        </authorList>
    </citation>
    <scope>NUCLEOTIDE SEQUENCE [LARGE SCALE GENOMIC DNA]</scope>
    <source>
        <strain evidence="4">albino</strain>
    </source>
</reference>
<evidence type="ECO:0000313" key="3">
    <source>
        <dbReference type="EMBL" id="QDS75871.1"/>
    </source>
</evidence>
<evidence type="ECO:0000259" key="2">
    <source>
        <dbReference type="Pfam" id="PF07883"/>
    </source>
</evidence>
<feature type="compositionally biased region" description="Polar residues" evidence="1">
    <location>
        <begin position="1"/>
        <end position="14"/>
    </location>
</feature>
<evidence type="ECO:0000313" key="4">
    <source>
        <dbReference type="Proteomes" id="UP000316270"/>
    </source>
</evidence>
<dbReference type="OrthoDB" id="5840532at2759"/>
<dbReference type="PANTHER" id="PTHR36156">
    <property type="entry name" value="SLR2101 PROTEIN"/>
    <property type="match status" value="1"/>
</dbReference>
<accession>A0A517LJQ1</accession>